<gene>
    <name evidence="2" type="ORF">OSB04_un001849</name>
</gene>
<organism evidence="2 3">
    <name type="scientific">Centaurea solstitialis</name>
    <name type="common">yellow star-thistle</name>
    <dbReference type="NCBI Taxonomy" id="347529"/>
    <lineage>
        <taxon>Eukaryota</taxon>
        <taxon>Viridiplantae</taxon>
        <taxon>Streptophyta</taxon>
        <taxon>Embryophyta</taxon>
        <taxon>Tracheophyta</taxon>
        <taxon>Spermatophyta</taxon>
        <taxon>Magnoliopsida</taxon>
        <taxon>eudicotyledons</taxon>
        <taxon>Gunneridae</taxon>
        <taxon>Pentapetalae</taxon>
        <taxon>asterids</taxon>
        <taxon>campanulids</taxon>
        <taxon>Asterales</taxon>
        <taxon>Asteraceae</taxon>
        <taxon>Carduoideae</taxon>
        <taxon>Cardueae</taxon>
        <taxon>Centaureinae</taxon>
        <taxon>Centaurea</taxon>
    </lineage>
</organism>
<protein>
    <recommendedName>
        <fullName evidence="4">Transposase</fullName>
    </recommendedName>
</protein>
<feature type="compositionally biased region" description="Basic and acidic residues" evidence="1">
    <location>
        <begin position="186"/>
        <end position="224"/>
    </location>
</feature>
<reference evidence="2" key="1">
    <citation type="submission" date="2023-03" db="EMBL/GenBank/DDBJ databases">
        <title>Chromosome-scale reference genome and RAD-based genetic map of yellow starthistle (Centaurea solstitialis) reveal putative structural variation and QTLs associated with invader traits.</title>
        <authorList>
            <person name="Reatini B."/>
            <person name="Cang F.A."/>
            <person name="Jiang Q."/>
            <person name="Mckibben M.T.W."/>
            <person name="Barker M.S."/>
            <person name="Rieseberg L.H."/>
            <person name="Dlugosch K.M."/>
        </authorList>
    </citation>
    <scope>NUCLEOTIDE SEQUENCE</scope>
    <source>
        <strain evidence="2">CAN-66</strain>
        <tissue evidence="2">Leaf</tissue>
    </source>
</reference>
<evidence type="ECO:0000256" key="1">
    <source>
        <dbReference type="SAM" id="MobiDB-lite"/>
    </source>
</evidence>
<keyword evidence="3" id="KW-1185">Reference proteome</keyword>
<accession>A0AA38SEZ1</accession>
<dbReference type="PANTHER" id="PTHR31973:SF189">
    <property type="entry name" value="TRANSPOSASE, MUDR, PLANT, MULE TRANSPOSASE DOMAIN PROTEIN-RELATED"/>
    <property type="match status" value="1"/>
</dbReference>
<feature type="region of interest" description="Disordered" evidence="1">
    <location>
        <begin position="186"/>
        <end position="226"/>
    </location>
</feature>
<proteinExistence type="predicted"/>
<evidence type="ECO:0000313" key="3">
    <source>
        <dbReference type="Proteomes" id="UP001172457"/>
    </source>
</evidence>
<evidence type="ECO:0008006" key="4">
    <source>
        <dbReference type="Google" id="ProtNLM"/>
    </source>
</evidence>
<dbReference type="EMBL" id="JARYMX010000839">
    <property type="protein sequence ID" value="KAJ9535076.1"/>
    <property type="molecule type" value="Genomic_DNA"/>
</dbReference>
<evidence type="ECO:0000313" key="2">
    <source>
        <dbReference type="EMBL" id="KAJ9535076.1"/>
    </source>
</evidence>
<feature type="compositionally biased region" description="Basic and acidic residues" evidence="1">
    <location>
        <begin position="126"/>
        <end position="156"/>
    </location>
</feature>
<dbReference type="AlphaFoldDB" id="A0AA38SEZ1"/>
<name>A0AA38SEZ1_9ASTR</name>
<feature type="compositionally biased region" description="Basic residues" evidence="1">
    <location>
        <begin position="745"/>
        <end position="755"/>
    </location>
</feature>
<feature type="region of interest" description="Disordered" evidence="1">
    <location>
        <begin position="576"/>
        <end position="619"/>
    </location>
</feature>
<feature type="compositionally biased region" description="Basic and acidic residues" evidence="1">
    <location>
        <begin position="722"/>
        <end position="744"/>
    </location>
</feature>
<dbReference type="Proteomes" id="UP001172457">
    <property type="component" value="Unassembled WGS sequence"/>
</dbReference>
<feature type="region of interest" description="Disordered" evidence="1">
    <location>
        <begin position="633"/>
        <end position="780"/>
    </location>
</feature>
<feature type="compositionally biased region" description="Basic and acidic residues" evidence="1">
    <location>
        <begin position="656"/>
        <end position="710"/>
    </location>
</feature>
<feature type="compositionally biased region" description="Basic residues" evidence="1">
    <location>
        <begin position="588"/>
        <end position="603"/>
    </location>
</feature>
<feature type="region of interest" description="Disordered" evidence="1">
    <location>
        <begin position="113"/>
        <end position="160"/>
    </location>
</feature>
<feature type="compositionally biased region" description="Acidic residues" evidence="1">
    <location>
        <begin position="116"/>
        <end position="125"/>
    </location>
</feature>
<sequence length="780" mass="88606">MIPAFNLTIHYDGCFMYQPLRYENGKALEVTVERITYDEMVSFIEFDTKTIISSLYYCLPGSELDRGLMKVDNDTDVECLFDIGHSYGPLDIYVDHFGDDLTFYLANNGEKNGNNFDEEMVEGEGDGDKDVDMEGEGDGDKDVDMEGEGDGKKNVDMDDDLSDLEDVDIEYEVEDDDFSDVHSIDHLSEGEDELKEVRKGKQSAKEEGPKEKPKLGVNKNRESSEMDDTLQVEHEQFMEDLLKALKCEDKESEDPFNVDEEKEEENFPIHDVETHWKLKRPLVNFQLDVGERYESPKQLKECITCYALANGFSIWYERSCATKIIARCGSRPPRLSDPSKGKQRKAKRYPTLEKGGQQDCEWRCYARWMKKEHSFQVISLKDEHNCSRNFRYGSLINYKWIGSKFGHRIRCNPDIKLVEIAELVLKKYKCHVTPSICSRARSWAINEYEKSLEEHYGLLRAYGDELLRSNPGSTVKLDVTVNPDEKTYFDRMYVCLHGLKEGWKRGCRRVIALDGCFLKGVCGGELLTAIGRDGNNHIFPVAWAVVNVENKDNMLKGMYKVAYNHQLLPVQGMNQWKTNDLNKPLPPKPKRMPGRPKKQRKKAIHEPSPHHGKVSKQGSVMTCQRCFQVGHNKRGCRATVSNRPPPKASKPAGRPRKCDQDKGKCDQGSVDKGKGKSDQGSVDKGKGKSDQGSVDKGKGKCDQGSVDKHAQTKTPTVGGFMRDARKTYQPEQAHTKTQEGEGKKQKAPLPRRRHSERIAKMPKPPIKGPGESSVRPMCLE</sequence>
<comment type="caution">
    <text evidence="2">The sequence shown here is derived from an EMBL/GenBank/DDBJ whole genome shotgun (WGS) entry which is preliminary data.</text>
</comment>
<dbReference type="PANTHER" id="PTHR31973">
    <property type="entry name" value="POLYPROTEIN, PUTATIVE-RELATED"/>
    <property type="match status" value="1"/>
</dbReference>